<dbReference type="OrthoDB" id="9799347at2"/>
<dbReference type="InterPro" id="IPR006311">
    <property type="entry name" value="TAT_signal"/>
</dbReference>
<accession>A0A4Y6ULG7</accession>
<evidence type="ECO:0000256" key="3">
    <source>
        <dbReference type="ARBA" id="ARBA00023157"/>
    </source>
</evidence>
<dbReference type="InterPro" id="IPR036249">
    <property type="entry name" value="Thioredoxin-like_sf"/>
</dbReference>
<evidence type="ECO:0000256" key="1">
    <source>
        <dbReference type="ARBA" id="ARBA00004196"/>
    </source>
</evidence>
<evidence type="ECO:0000256" key="2">
    <source>
        <dbReference type="ARBA" id="ARBA00022748"/>
    </source>
</evidence>
<dbReference type="GO" id="GO:0016491">
    <property type="term" value="F:oxidoreductase activity"/>
    <property type="evidence" value="ECO:0007669"/>
    <property type="project" value="InterPro"/>
</dbReference>
<dbReference type="EMBL" id="CP038141">
    <property type="protein sequence ID" value="QDH17630.1"/>
    <property type="molecule type" value="Genomic_DNA"/>
</dbReference>
<dbReference type="PANTHER" id="PTHR42852">
    <property type="entry name" value="THIOL:DISULFIDE INTERCHANGE PROTEIN DSBE"/>
    <property type="match status" value="1"/>
</dbReference>
<dbReference type="PROSITE" id="PS51352">
    <property type="entry name" value="THIOREDOXIN_2"/>
    <property type="match status" value="1"/>
</dbReference>
<evidence type="ECO:0000259" key="6">
    <source>
        <dbReference type="PROSITE" id="PS51352"/>
    </source>
</evidence>
<gene>
    <name evidence="7" type="ORF">E3D00_08710</name>
</gene>
<feature type="signal peptide" evidence="5">
    <location>
        <begin position="1"/>
        <end position="30"/>
    </location>
</feature>
<organism evidence="7 8">
    <name type="scientific">Swingsia samuiensis</name>
    <dbReference type="NCBI Taxonomy" id="1293412"/>
    <lineage>
        <taxon>Bacteria</taxon>
        <taxon>Pseudomonadati</taxon>
        <taxon>Pseudomonadota</taxon>
        <taxon>Alphaproteobacteria</taxon>
        <taxon>Acetobacterales</taxon>
        <taxon>Acetobacteraceae</taxon>
        <taxon>Swingsia</taxon>
    </lineage>
</organism>
<dbReference type="InterPro" id="IPR013766">
    <property type="entry name" value="Thioredoxin_domain"/>
</dbReference>
<comment type="subcellular location">
    <subcellularLocation>
        <location evidence="1">Cell envelope</location>
    </subcellularLocation>
</comment>
<keyword evidence="3" id="KW-1015">Disulfide bond</keyword>
<keyword evidence="4" id="KW-0676">Redox-active center</keyword>
<dbReference type="PANTHER" id="PTHR42852:SF6">
    <property type="entry name" value="THIOL:DISULFIDE INTERCHANGE PROTEIN DSBE"/>
    <property type="match status" value="1"/>
</dbReference>
<dbReference type="InterPro" id="IPR013740">
    <property type="entry name" value="Redoxin"/>
</dbReference>
<dbReference type="GO" id="GO:0030313">
    <property type="term" value="C:cell envelope"/>
    <property type="evidence" value="ECO:0007669"/>
    <property type="project" value="UniProtKB-SubCell"/>
</dbReference>
<dbReference type="SUPFAM" id="SSF52833">
    <property type="entry name" value="Thioredoxin-like"/>
    <property type="match status" value="1"/>
</dbReference>
<protein>
    <submittedName>
        <fullName evidence="7">TlpA family protein disulfide reductase</fullName>
    </submittedName>
</protein>
<feature type="domain" description="Thioredoxin" evidence="6">
    <location>
        <begin position="43"/>
        <end position="190"/>
    </location>
</feature>
<dbReference type="GO" id="GO:0017004">
    <property type="term" value="P:cytochrome complex assembly"/>
    <property type="evidence" value="ECO:0007669"/>
    <property type="project" value="UniProtKB-KW"/>
</dbReference>
<dbReference type="AlphaFoldDB" id="A0A4Y6ULG7"/>
<evidence type="ECO:0000313" key="8">
    <source>
        <dbReference type="Proteomes" id="UP000316313"/>
    </source>
</evidence>
<keyword evidence="5" id="KW-0732">Signal</keyword>
<dbReference type="CDD" id="cd02966">
    <property type="entry name" value="TlpA_like_family"/>
    <property type="match status" value="1"/>
</dbReference>
<dbReference type="KEGG" id="ssam:E3D00_08710"/>
<sequence length="190" mass="20666">MKQKQIDRRAFLIGGASLAAAAPLCNSAHADDSQPKSILSALQFNSPFVPSFDLAVQNIKGEQKLLSSWQGKPLILHAWATWCAPCKKELPALDGFIAKWGSVCPVLPIALASHDSQKVSEFLNREGLSHIGSWTADWQKLGQWAKVSEVSLPTTFLVDAKGAIRSSFPGDINWGVPDAGEQIHQVLRQL</sequence>
<proteinExistence type="predicted"/>
<keyword evidence="8" id="KW-1185">Reference proteome</keyword>
<evidence type="ECO:0000313" key="7">
    <source>
        <dbReference type="EMBL" id="QDH17630.1"/>
    </source>
</evidence>
<evidence type="ECO:0000256" key="4">
    <source>
        <dbReference type="ARBA" id="ARBA00023284"/>
    </source>
</evidence>
<feature type="chain" id="PRO_5021230299" evidence="5">
    <location>
        <begin position="31"/>
        <end position="190"/>
    </location>
</feature>
<evidence type="ECO:0000256" key="5">
    <source>
        <dbReference type="SAM" id="SignalP"/>
    </source>
</evidence>
<dbReference type="Pfam" id="PF08534">
    <property type="entry name" value="Redoxin"/>
    <property type="match status" value="1"/>
</dbReference>
<name>A0A4Y6ULG7_9PROT</name>
<dbReference type="RefSeq" id="WP_141461763.1">
    <property type="nucleotide sequence ID" value="NZ_CP038141.1"/>
</dbReference>
<keyword evidence="2" id="KW-0201">Cytochrome c-type biogenesis</keyword>
<dbReference type="Proteomes" id="UP000316313">
    <property type="component" value="Chromosome"/>
</dbReference>
<reference evidence="7 8" key="1">
    <citation type="submission" date="2019-03" db="EMBL/GenBank/DDBJ databases">
        <title>The complete genome sequence of Swingsia samuiensis NBRC107927(T).</title>
        <authorList>
            <person name="Chua K.-O."/>
            <person name="Chan K.-G."/>
            <person name="See-Too W.-S."/>
        </authorList>
    </citation>
    <scope>NUCLEOTIDE SEQUENCE [LARGE SCALE GENOMIC DNA]</scope>
    <source>
        <strain evidence="7 8">AH83</strain>
    </source>
</reference>
<dbReference type="InterPro" id="IPR050553">
    <property type="entry name" value="Thioredoxin_ResA/DsbE_sf"/>
</dbReference>
<dbReference type="PROSITE" id="PS51318">
    <property type="entry name" value="TAT"/>
    <property type="match status" value="1"/>
</dbReference>
<dbReference type="Gene3D" id="3.40.30.10">
    <property type="entry name" value="Glutaredoxin"/>
    <property type="match status" value="1"/>
</dbReference>